<name>A0AAV4A0N8_9GAST</name>
<feature type="region of interest" description="Disordered" evidence="1">
    <location>
        <begin position="68"/>
        <end position="101"/>
    </location>
</feature>
<evidence type="ECO:0000256" key="1">
    <source>
        <dbReference type="SAM" id="MobiDB-lite"/>
    </source>
</evidence>
<comment type="caution">
    <text evidence="2">The sequence shown here is derived from an EMBL/GenBank/DDBJ whole genome shotgun (WGS) entry which is preliminary data.</text>
</comment>
<dbReference type="Proteomes" id="UP000735302">
    <property type="component" value="Unassembled WGS sequence"/>
</dbReference>
<evidence type="ECO:0000313" key="2">
    <source>
        <dbReference type="EMBL" id="GFO00480.1"/>
    </source>
</evidence>
<evidence type="ECO:0000313" key="3">
    <source>
        <dbReference type="Proteomes" id="UP000735302"/>
    </source>
</evidence>
<organism evidence="2 3">
    <name type="scientific">Plakobranchus ocellatus</name>
    <dbReference type="NCBI Taxonomy" id="259542"/>
    <lineage>
        <taxon>Eukaryota</taxon>
        <taxon>Metazoa</taxon>
        <taxon>Spiralia</taxon>
        <taxon>Lophotrochozoa</taxon>
        <taxon>Mollusca</taxon>
        <taxon>Gastropoda</taxon>
        <taxon>Heterobranchia</taxon>
        <taxon>Euthyneura</taxon>
        <taxon>Panpulmonata</taxon>
        <taxon>Sacoglossa</taxon>
        <taxon>Placobranchoidea</taxon>
        <taxon>Plakobranchidae</taxon>
        <taxon>Plakobranchus</taxon>
    </lineage>
</organism>
<feature type="compositionally biased region" description="Low complexity" evidence="1">
    <location>
        <begin position="73"/>
        <end position="87"/>
    </location>
</feature>
<dbReference type="EMBL" id="BLXT01003105">
    <property type="protein sequence ID" value="GFO00480.1"/>
    <property type="molecule type" value="Genomic_DNA"/>
</dbReference>
<accession>A0AAV4A0N8</accession>
<protein>
    <submittedName>
        <fullName evidence="2">Uncharacterized protein</fullName>
    </submittedName>
</protein>
<sequence length="101" mass="11673">MDLTFFIVSATTQNLPSNFVGNNMHETTRHGKRAVRKRTRAKLCIRLRRLENHDWNTDHGAHLEMMVPKIDPSRISSTSMTRTNTSDTTEKDVYTKRNTAI</sequence>
<gene>
    <name evidence="2" type="ORF">PoB_002698500</name>
</gene>
<dbReference type="AlphaFoldDB" id="A0AAV4A0N8"/>
<keyword evidence="3" id="KW-1185">Reference proteome</keyword>
<reference evidence="2 3" key="1">
    <citation type="journal article" date="2021" name="Elife">
        <title>Chloroplast acquisition without the gene transfer in kleptoplastic sea slugs, Plakobranchus ocellatus.</title>
        <authorList>
            <person name="Maeda T."/>
            <person name="Takahashi S."/>
            <person name="Yoshida T."/>
            <person name="Shimamura S."/>
            <person name="Takaki Y."/>
            <person name="Nagai Y."/>
            <person name="Toyoda A."/>
            <person name="Suzuki Y."/>
            <person name="Arimoto A."/>
            <person name="Ishii H."/>
            <person name="Satoh N."/>
            <person name="Nishiyama T."/>
            <person name="Hasebe M."/>
            <person name="Maruyama T."/>
            <person name="Minagawa J."/>
            <person name="Obokata J."/>
            <person name="Shigenobu S."/>
        </authorList>
    </citation>
    <scope>NUCLEOTIDE SEQUENCE [LARGE SCALE GENOMIC DNA]</scope>
</reference>
<proteinExistence type="predicted"/>